<keyword evidence="3" id="KW-0808">Transferase</keyword>
<dbReference type="Proteomes" id="UP000013940">
    <property type="component" value="Chromosome"/>
</dbReference>
<evidence type="ECO:0000313" key="3">
    <source>
        <dbReference type="EMBL" id="AGL86416.1"/>
    </source>
</evidence>
<feature type="domain" description="GST C-terminal" evidence="2">
    <location>
        <begin position="104"/>
        <end position="217"/>
    </location>
</feature>
<evidence type="ECO:0000259" key="1">
    <source>
        <dbReference type="PROSITE" id="PS50404"/>
    </source>
</evidence>
<proteinExistence type="predicted"/>
<dbReference type="HOGENOM" id="CLU_011226_6_1_6"/>
<dbReference type="PROSITE" id="PS50405">
    <property type="entry name" value="GST_CTER"/>
    <property type="match status" value="1"/>
</dbReference>
<dbReference type="PANTHER" id="PTHR44051:SF8">
    <property type="entry name" value="GLUTATHIONE S-TRANSFERASE GSTA"/>
    <property type="match status" value="1"/>
</dbReference>
<dbReference type="PANTHER" id="PTHR44051">
    <property type="entry name" value="GLUTATHIONE S-TRANSFERASE-RELATED"/>
    <property type="match status" value="1"/>
</dbReference>
<dbReference type="InterPro" id="IPR010987">
    <property type="entry name" value="Glutathione-S-Trfase_C-like"/>
</dbReference>
<dbReference type="SUPFAM" id="SSF52833">
    <property type="entry name" value="Thioredoxin-like"/>
    <property type="match status" value="1"/>
</dbReference>
<dbReference type="NCBIfam" id="NF007831">
    <property type="entry name" value="PRK10542.1"/>
    <property type="match status" value="1"/>
</dbReference>
<dbReference type="InterPro" id="IPR004046">
    <property type="entry name" value="GST_C"/>
</dbReference>
<gene>
    <name evidence="3" type="primary">gstB</name>
    <name evidence="3" type="ORF">PFLCHA0_c46650</name>
</gene>
<dbReference type="Gene3D" id="3.40.30.10">
    <property type="entry name" value="Glutaredoxin"/>
    <property type="match status" value="1"/>
</dbReference>
<dbReference type="EMBL" id="CP003190">
    <property type="protein sequence ID" value="AGL86416.1"/>
    <property type="molecule type" value="Genomic_DNA"/>
</dbReference>
<dbReference type="EC" id="2.5.1.18" evidence="3"/>
<dbReference type="InterPro" id="IPR036249">
    <property type="entry name" value="Thioredoxin-like_sf"/>
</dbReference>
<name>A0A2C9ERX8_PSEPH</name>
<dbReference type="GO" id="GO:0004364">
    <property type="term" value="F:glutathione transferase activity"/>
    <property type="evidence" value="ECO:0007669"/>
    <property type="project" value="UniProtKB-EC"/>
</dbReference>
<dbReference type="InterPro" id="IPR036282">
    <property type="entry name" value="Glutathione-S-Trfase_C_sf"/>
</dbReference>
<accession>A0A2C9ERX8</accession>
<dbReference type="InterPro" id="IPR040079">
    <property type="entry name" value="Glutathione_S-Trfase"/>
</dbReference>
<evidence type="ECO:0000313" key="4">
    <source>
        <dbReference type="Proteomes" id="UP000013940"/>
    </source>
</evidence>
<dbReference type="PROSITE" id="PS50404">
    <property type="entry name" value="GST_NTER"/>
    <property type="match status" value="1"/>
</dbReference>
<dbReference type="AlphaFoldDB" id="A0A2C9ERX8"/>
<protein>
    <submittedName>
        <fullName evidence="3">Glutathione S-transferase GST-6.0</fullName>
        <ecNumber evidence="3">2.5.1.18</ecNumber>
    </submittedName>
</protein>
<dbReference type="CDD" id="cd03188">
    <property type="entry name" value="GST_C_Beta"/>
    <property type="match status" value="1"/>
</dbReference>
<dbReference type="CDD" id="cd03057">
    <property type="entry name" value="GST_N_Beta"/>
    <property type="match status" value="1"/>
</dbReference>
<evidence type="ECO:0000259" key="2">
    <source>
        <dbReference type="PROSITE" id="PS50405"/>
    </source>
</evidence>
<dbReference type="InterPro" id="IPR004045">
    <property type="entry name" value="Glutathione_S-Trfase_N"/>
</dbReference>
<feature type="domain" description="GST N-terminal" evidence="1">
    <location>
        <begin position="15"/>
        <end position="98"/>
    </location>
</feature>
<dbReference type="eggNOG" id="COG0625">
    <property type="taxonomic scope" value="Bacteria"/>
</dbReference>
<dbReference type="SFLD" id="SFLDG01150">
    <property type="entry name" value="Main.1:_Beta-like"/>
    <property type="match status" value="1"/>
</dbReference>
<dbReference type="Pfam" id="PF13409">
    <property type="entry name" value="GST_N_2"/>
    <property type="match status" value="1"/>
</dbReference>
<reference evidence="4" key="1">
    <citation type="journal article" date="2014" name="Genome Announc.">
        <title>Full-genome sequence of the plant growth-promoting bacterium Pseudomonas protegens CHA0.</title>
        <authorList>
            <person name="Jousset A."/>
            <person name="Schuldes J."/>
            <person name="Keel C."/>
            <person name="Maurhofer M."/>
            <person name="Daniel R."/>
            <person name="Scheu S."/>
            <person name="Thuermer A."/>
        </authorList>
    </citation>
    <scope>NUCLEOTIDE SEQUENCE [LARGE SCALE GENOMIC DNA]</scope>
    <source>
        <strain evidence="4">DSM 19095 / LMG 27888 / CFBP 6595 / CHA0</strain>
    </source>
</reference>
<dbReference type="SUPFAM" id="SSF47616">
    <property type="entry name" value="GST C-terminal domain-like"/>
    <property type="match status" value="1"/>
</dbReference>
<dbReference type="Gene3D" id="1.20.1050.10">
    <property type="match status" value="1"/>
</dbReference>
<dbReference type="SFLD" id="SFLDG00358">
    <property type="entry name" value="Main_(cytGST)"/>
    <property type="match status" value="1"/>
</dbReference>
<sequence length="217" mass="24347">MLPPCTTLAPTFTRDLPMKLYYAPQACSLASHIVLRELQLPFEAIRVDNRSKRTADGRDFLAINPKGYVAALQLDNGQVLTEGPAILQYLADLKPESGLAAANGSWERVRLQETLNFITSEVHGIMGWLFNPGFDDGVKEVFKQKLFKRLALLEQTLEHQDYLQGAQFGIADAYLFTVLRWTALFAIDLANWPALSRFQARVEQRPAVRDALALELA</sequence>
<dbReference type="SFLD" id="SFLDS00019">
    <property type="entry name" value="Glutathione_Transferase_(cytos"/>
    <property type="match status" value="1"/>
</dbReference>
<organism evidence="3 4">
    <name type="scientific">Pseudomonas protegens (strain DSM 19095 / LMG 27888 / CFBP 6595 / CHA0)</name>
    <dbReference type="NCBI Taxonomy" id="1124983"/>
    <lineage>
        <taxon>Bacteria</taxon>
        <taxon>Pseudomonadati</taxon>
        <taxon>Pseudomonadota</taxon>
        <taxon>Gammaproteobacteria</taxon>
        <taxon>Pseudomonadales</taxon>
        <taxon>Pseudomonadaceae</taxon>
        <taxon>Pseudomonas</taxon>
    </lineage>
</organism>
<dbReference type="Pfam" id="PF00043">
    <property type="entry name" value="GST_C"/>
    <property type="match status" value="1"/>
</dbReference>
<dbReference type="KEGG" id="pprc:PFLCHA0_c46650"/>